<dbReference type="AlphaFoldDB" id="A0A9P6GAL4"/>
<accession>A0A9P6GAL4</accession>
<dbReference type="Proteomes" id="UP000756921">
    <property type="component" value="Unassembled WGS sequence"/>
</dbReference>
<reference evidence="1" key="1">
    <citation type="journal article" date="2020" name="Mol. Plant Microbe Interact.">
        <title>Genome Sequence of the Biocontrol Agent Coniothyrium minitans strain Conio (IMI 134523).</title>
        <authorList>
            <person name="Patel D."/>
            <person name="Shittu T.A."/>
            <person name="Baroncelli R."/>
            <person name="Muthumeenakshi S."/>
            <person name="Osborne T.H."/>
            <person name="Janganan T.K."/>
            <person name="Sreenivasaprasad S."/>
        </authorList>
    </citation>
    <scope>NUCLEOTIDE SEQUENCE</scope>
    <source>
        <strain evidence="1">Conio</strain>
    </source>
</reference>
<proteinExistence type="predicted"/>
<evidence type="ECO:0000313" key="1">
    <source>
        <dbReference type="EMBL" id="KAF9731879.1"/>
    </source>
</evidence>
<gene>
    <name evidence="1" type="ORF">PMIN01_09808</name>
</gene>
<name>A0A9P6GAL4_9PLEO</name>
<comment type="caution">
    <text evidence="1">The sequence shown here is derived from an EMBL/GenBank/DDBJ whole genome shotgun (WGS) entry which is preliminary data.</text>
</comment>
<evidence type="ECO:0000313" key="2">
    <source>
        <dbReference type="Proteomes" id="UP000756921"/>
    </source>
</evidence>
<organism evidence="1 2">
    <name type="scientific">Paraphaeosphaeria minitans</name>
    <dbReference type="NCBI Taxonomy" id="565426"/>
    <lineage>
        <taxon>Eukaryota</taxon>
        <taxon>Fungi</taxon>
        <taxon>Dikarya</taxon>
        <taxon>Ascomycota</taxon>
        <taxon>Pezizomycotina</taxon>
        <taxon>Dothideomycetes</taxon>
        <taxon>Pleosporomycetidae</taxon>
        <taxon>Pleosporales</taxon>
        <taxon>Massarineae</taxon>
        <taxon>Didymosphaeriaceae</taxon>
        <taxon>Paraphaeosphaeria</taxon>
    </lineage>
</organism>
<keyword evidence="2" id="KW-1185">Reference proteome</keyword>
<sequence>MVQQQRSTYKVIGTQGGRPRWLGCCGPVWRKFVVGMACERSAGLLVELVPSAEPRQRVVRPRSERKGSGRWAQQSYYRDRHASHRLPYFISTQLESLRSRFAAYIGPAGQAPACSAQSQFNVHINTREYGKAARPQPAFPLPSRYRGTAWLRVGIRLHSVRHQCVVEALAALQACVTSGGRSGLHRDYAASDLGNAPTGIDSDKRFRPAASVPRILLLQSLLALCESGLDKSREEPPWDVCSYLLSKDEGPQVPSEMSAPPSGAMPYHRGRLYAFRGPQRFRRRGNYPALTV</sequence>
<dbReference type="EMBL" id="WJXW01000011">
    <property type="protein sequence ID" value="KAF9731879.1"/>
    <property type="molecule type" value="Genomic_DNA"/>
</dbReference>
<protein>
    <submittedName>
        <fullName evidence="1">Uncharacterized protein</fullName>
    </submittedName>
</protein>